<accession>A0A8X6WT01</accession>
<name>A0A8X6WT01_9ARAC</name>
<sequence>MEFPNLKHPFSVMIRGPSNSEQLSELDEQMQYILRNKNMSDSEKATLYFQILRKYVNFHFPKEINEDMQEPQREFENSIAIDLKSVIPNEDSKVVFGFITQETSVENIEQEK</sequence>
<dbReference type="OrthoDB" id="10068277at2759"/>
<gene>
    <name evidence="1" type="ORF">TNIN_178031</name>
</gene>
<reference evidence="1" key="1">
    <citation type="submission" date="2020-08" db="EMBL/GenBank/DDBJ databases">
        <title>Multicomponent nature underlies the extraordinary mechanical properties of spider dragline silk.</title>
        <authorList>
            <person name="Kono N."/>
            <person name="Nakamura H."/>
            <person name="Mori M."/>
            <person name="Yoshida Y."/>
            <person name="Ohtoshi R."/>
            <person name="Malay A.D."/>
            <person name="Moran D.A.P."/>
            <person name="Tomita M."/>
            <person name="Numata K."/>
            <person name="Arakawa K."/>
        </authorList>
    </citation>
    <scope>NUCLEOTIDE SEQUENCE</scope>
</reference>
<protein>
    <submittedName>
        <fullName evidence="1">Uncharacterized protein</fullName>
    </submittedName>
</protein>
<comment type="caution">
    <text evidence="1">The sequence shown here is derived from an EMBL/GenBank/DDBJ whole genome shotgun (WGS) entry which is preliminary data.</text>
</comment>
<dbReference type="AlphaFoldDB" id="A0A8X6WT01"/>
<organism evidence="1 2">
    <name type="scientific">Trichonephila inaurata madagascariensis</name>
    <dbReference type="NCBI Taxonomy" id="2747483"/>
    <lineage>
        <taxon>Eukaryota</taxon>
        <taxon>Metazoa</taxon>
        <taxon>Ecdysozoa</taxon>
        <taxon>Arthropoda</taxon>
        <taxon>Chelicerata</taxon>
        <taxon>Arachnida</taxon>
        <taxon>Araneae</taxon>
        <taxon>Araneomorphae</taxon>
        <taxon>Entelegynae</taxon>
        <taxon>Araneoidea</taxon>
        <taxon>Nephilidae</taxon>
        <taxon>Trichonephila</taxon>
        <taxon>Trichonephila inaurata</taxon>
    </lineage>
</organism>
<proteinExistence type="predicted"/>
<evidence type="ECO:0000313" key="1">
    <source>
        <dbReference type="EMBL" id="GFY40912.1"/>
    </source>
</evidence>
<keyword evidence="2" id="KW-1185">Reference proteome</keyword>
<evidence type="ECO:0000313" key="2">
    <source>
        <dbReference type="Proteomes" id="UP000886998"/>
    </source>
</evidence>
<dbReference type="EMBL" id="BMAV01002193">
    <property type="protein sequence ID" value="GFY40912.1"/>
    <property type="molecule type" value="Genomic_DNA"/>
</dbReference>
<dbReference type="Proteomes" id="UP000886998">
    <property type="component" value="Unassembled WGS sequence"/>
</dbReference>